<dbReference type="Proteomes" id="UP000054248">
    <property type="component" value="Unassembled WGS sequence"/>
</dbReference>
<dbReference type="AlphaFoldDB" id="A0A0C3Q422"/>
<accession>A0A0C3Q422</accession>
<sequence>MQLADVNDGATLAMRRVPRGLRYGLVGGQRDRLIVEGKVLTIVLVGRIAETRFHTDKPIASLHVMPLLDSDLATAHRLSGEDSIPPAQATSKYLTVRASCTQPKRGMQQAVYDVSGRKGIKPKDRLESYDVQEIEKGDLVALELNMKKFTNKAQFRQASFDFKAVLLLHKGKAEDIAIAKKALEPDQTESFSSSFYSDLSSAIKGKGKERG</sequence>
<protein>
    <submittedName>
        <fullName evidence="1">Uncharacterized protein</fullName>
    </submittedName>
</protein>
<name>A0A0C3Q422_9AGAM</name>
<dbReference type="HOGENOM" id="CLU_1305685_0_0_1"/>
<keyword evidence="2" id="KW-1185">Reference proteome</keyword>
<evidence type="ECO:0000313" key="1">
    <source>
        <dbReference type="EMBL" id="KIO17484.1"/>
    </source>
</evidence>
<gene>
    <name evidence="1" type="ORF">M407DRAFT_32851</name>
</gene>
<reference evidence="2" key="2">
    <citation type="submission" date="2015-01" db="EMBL/GenBank/DDBJ databases">
        <title>Evolutionary Origins and Diversification of the Mycorrhizal Mutualists.</title>
        <authorList>
            <consortium name="DOE Joint Genome Institute"/>
            <consortium name="Mycorrhizal Genomics Consortium"/>
            <person name="Kohler A."/>
            <person name="Kuo A."/>
            <person name="Nagy L.G."/>
            <person name="Floudas D."/>
            <person name="Copeland A."/>
            <person name="Barry K.W."/>
            <person name="Cichocki N."/>
            <person name="Veneault-Fourrey C."/>
            <person name="LaButti K."/>
            <person name="Lindquist E.A."/>
            <person name="Lipzen A."/>
            <person name="Lundell T."/>
            <person name="Morin E."/>
            <person name="Murat C."/>
            <person name="Riley R."/>
            <person name="Ohm R."/>
            <person name="Sun H."/>
            <person name="Tunlid A."/>
            <person name="Henrissat B."/>
            <person name="Grigoriev I.V."/>
            <person name="Hibbett D.S."/>
            <person name="Martin F."/>
        </authorList>
    </citation>
    <scope>NUCLEOTIDE SEQUENCE [LARGE SCALE GENOMIC DNA]</scope>
    <source>
        <strain evidence="2">MUT 4182</strain>
    </source>
</reference>
<proteinExistence type="predicted"/>
<evidence type="ECO:0000313" key="2">
    <source>
        <dbReference type="Proteomes" id="UP000054248"/>
    </source>
</evidence>
<reference evidence="1 2" key="1">
    <citation type="submission" date="2014-04" db="EMBL/GenBank/DDBJ databases">
        <authorList>
            <consortium name="DOE Joint Genome Institute"/>
            <person name="Kuo A."/>
            <person name="Girlanda M."/>
            <person name="Perotto S."/>
            <person name="Kohler A."/>
            <person name="Nagy L.G."/>
            <person name="Floudas D."/>
            <person name="Copeland A."/>
            <person name="Barry K.W."/>
            <person name="Cichocki N."/>
            <person name="Veneault-Fourrey C."/>
            <person name="LaButti K."/>
            <person name="Lindquist E.A."/>
            <person name="Lipzen A."/>
            <person name="Lundell T."/>
            <person name="Morin E."/>
            <person name="Murat C."/>
            <person name="Sun H."/>
            <person name="Tunlid A."/>
            <person name="Henrissat B."/>
            <person name="Grigoriev I.V."/>
            <person name="Hibbett D.S."/>
            <person name="Martin F."/>
            <person name="Nordberg H.P."/>
            <person name="Cantor M.N."/>
            <person name="Hua S.X."/>
        </authorList>
    </citation>
    <scope>NUCLEOTIDE SEQUENCE [LARGE SCALE GENOMIC DNA]</scope>
    <source>
        <strain evidence="1 2">MUT 4182</strain>
    </source>
</reference>
<dbReference type="EMBL" id="KN823379">
    <property type="protein sequence ID" value="KIO17484.1"/>
    <property type="molecule type" value="Genomic_DNA"/>
</dbReference>
<dbReference type="OrthoDB" id="3240486at2759"/>
<organism evidence="1 2">
    <name type="scientific">Tulasnella calospora MUT 4182</name>
    <dbReference type="NCBI Taxonomy" id="1051891"/>
    <lineage>
        <taxon>Eukaryota</taxon>
        <taxon>Fungi</taxon>
        <taxon>Dikarya</taxon>
        <taxon>Basidiomycota</taxon>
        <taxon>Agaricomycotina</taxon>
        <taxon>Agaricomycetes</taxon>
        <taxon>Cantharellales</taxon>
        <taxon>Tulasnellaceae</taxon>
        <taxon>Tulasnella</taxon>
    </lineage>
</organism>